<gene>
    <name evidence="2" type="ORF">GQR42_06570</name>
</gene>
<dbReference type="Proteomes" id="UP000438345">
    <property type="component" value="Chromosome"/>
</dbReference>
<dbReference type="EMBL" id="CP046973">
    <property type="protein sequence ID" value="QGZ89291.1"/>
    <property type="molecule type" value="Genomic_DNA"/>
</dbReference>
<accession>A0A857D0T9</accession>
<evidence type="ECO:0000313" key="2">
    <source>
        <dbReference type="EMBL" id="QGZ89291.1"/>
    </source>
</evidence>
<dbReference type="AlphaFoldDB" id="A0A857D0T9"/>
<organism evidence="2 3">
    <name type="scientific">Microcystis aeruginosa FD4</name>
    <dbReference type="NCBI Taxonomy" id="2686288"/>
    <lineage>
        <taxon>Bacteria</taxon>
        <taxon>Bacillati</taxon>
        <taxon>Cyanobacteriota</taxon>
        <taxon>Cyanophyceae</taxon>
        <taxon>Oscillatoriophycideae</taxon>
        <taxon>Chroococcales</taxon>
        <taxon>Microcystaceae</taxon>
        <taxon>Microcystis</taxon>
    </lineage>
</organism>
<evidence type="ECO:0000313" key="3">
    <source>
        <dbReference type="Proteomes" id="UP000438345"/>
    </source>
</evidence>
<feature type="region of interest" description="Disordered" evidence="1">
    <location>
        <begin position="1"/>
        <end position="45"/>
    </location>
</feature>
<name>A0A857D0T9_MICAE</name>
<sequence length="45" mass="5023">MGKWGNGEIQLIPQHPPQRARSDHPNPQHPKTPTPNTLKPQPPTP</sequence>
<protein>
    <submittedName>
        <fullName evidence="2">Uncharacterized protein</fullName>
    </submittedName>
</protein>
<evidence type="ECO:0000256" key="1">
    <source>
        <dbReference type="SAM" id="MobiDB-lite"/>
    </source>
</evidence>
<reference evidence="2 3" key="1">
    <citation type="submission" date="2019-12" db="EMBL/GenBank/DDBJ databases">
        <title>Complete genome sequence of Microcystis aeruginosa strain FD4.</title>
        <authorList>
            <person name="Urakawa H."/>
        </authorList>
    </citation>
    <scope>NUCLEOTIDE SEQUENCE [LARGE SCALE GENOMIC DNA]</scope>
    <source>
        <strain evidence="2 3">FD4</strain>
    </source>
</reference>
<proteinExistence type="predicted"/>
<dbReference type="RefSeq" id="WP_158199346.1">
    <property type="nucleotide sequence ID" value="NZ_CP046973.1"/>
</dbReference>